<dbReference type="PANTHER" id="PTHR43818:SF11">
    <property type="entry name" value="BCDNA.GH03377"/>
    <property type="match status" value="1"/>
</dbReference>
<dbReference type="PANTHER" id="PTHR43818">
    <property type="entry name" value="BCDNA.GH03377"/>
    <property type="match status" value="1"/>
</dbReference>
<gene>
    <name evidence="4" type="ORF">METZ01_LOCUS273524</name>
</gene>
<name>A0A382K881_9ZZZZ</name>
<dbReference type="InterPro" id="IPR055170">
    <property type="entry name" value="GFO_IDH_MocA-like_dom"/>
</dbReference>
<evidence type="ECO:0000259" key="3">
    <source>
        <dbReference type="Pfam" id="PF22725"/>
    </source>
</evidence>
<evidence type="ECO:0008006" key="5">
    <source>
        <dbReference type="Google" id="ProtNLM"/>
    </source>
</evidence>
<evidence type="ECO:0000259" key="2">
    <source>
        <dbReference type="Pfam" id="PF01408"/>
    </source>
</evidence>
<evidence type="ECO:0000256" key="1">
    <source>
        <dbReference type="ARBA" id="ARBA00023002"/>
    </source>
</evidence>
<accession>A0A382K881</accession>
<sequence>MNTKVAIIGSGFGMYGLLPAFSGIKGFQVVSICGKNSERMLNYCKKLSLNRYTDWREMLQKEKPDAVAIAVIPSHQYEIVKHALENGVAVFAEKPLTTSFATSREISKLAKEKGLPNMLDFIFPEIPEWKAAKKVVESGLVGKIHKINVDWAFLSYDLRNSIKSWKTDVQQGGGALSFYFSHAFYYLEYFLGRIK</sequence>
<feature type="domain" description="GFO/IDH/MocA-like oxidoreductase" evidence="3">
    <location>
        <begin position="129"/>
        <end position="194"/>
    </location>
</feature>
<dbReference type="GO" id="GO:0000166">
    <property type="term" value="F:nucleotide binding"/>
    <property type="evidence" value="ECO:0007669"/>
    <property type="project" value="InterPro"/>
</dbReference>
<keyword evidence="1" id="KW-0560">Oxidoreductase</keyword>
<dbReference type="EMBL" id="UINC01079038">
    <property type="protein sequence ID" value="SVC20670.1"/>
    <property type="molecule type" value="Genomic_DNA"/>
</dbReference>
<reference evidence="4" key="1">
    <citation type="submission" date="2018-05" db="EMBL/GenBank/DDBJ databases">
        <authorList>
            <person name="Lanie J.A."/>
            <person name="Ng W.-L."/>
            <person name="Kazmierczak K.M."/>
            <person name="Andrzejewski T.M."/>
            <person name="Davidsen T.M."/>
            <person name="Wayne K.J."/>
            <person name="Tettelin H."/>
            <person name="Glass J.I."/>
            <person name="Rusch D."/>
            <person name="Podicherti R."/>
            <person name="Tsui H.-C.T."/>
            <person name="Winkler M.E."/>
        </authorList>
    </citation>
    <scope>NUCLEOTIDE SEQUENCE</scope>
</reference>
<organism evidence="4">
    <name type="scientific">marine metagenome</name>
    <dbReference type="NCBI Taxonomy" id="408172"/>
    <lineage>
        <taxon>unclassified sequences</taxon>
        <taxon>metagenomes</taxon>
        <taxon>ecological metagenomes</taxon>
    </lineage>
</organism>
<feature type="domain" description="Gfo/Idh/MocA-like oxidoreductase N-terminal" evidence="2">
    <location>
        <begin position="4"/>
        <end position="116"/>
    </location>
</feature>
<dbReference type="GO" id="GO:0016491">
    <property type="term" value="F:oxidoreductase activity"/>
    <property type="evidence" value="ECO:0007669"/>
    <property type="project" value="UniProtKB-KW"/>
</dbReference>
<evidence type="ECO:0000313" key="4">
    <source>
        <dbReference type="EMBL" id="SVC20670.1"/>
    </source>
</evidence>
<protein>
    <recommendedName>
        <fullName evidence="5">Gfo/Idh/MocA-like oxidoreductase N-terminal domain-containing protein</fullName>
    </recommendedName>
</protein>
<proteinExistence type="predicted"/>
<dbReference type="InterPro" id="IPR050463">
    <property type="entry name" value="Gfo/Idh/MocA_oxidrdct_glycsds"/>
</dbReference>
<dbReference type="InterPro" id="IPR000683">
    <property type="entry name" value="Gfo/Idh/MocA-like_OxRdtase_N"/>
</dbReference>
<dbReference type="SUPFAM" id="SSF51735">
    <property type="entry name" value="NAD(P)-binding Rossmann-fold domains"/>
    <property type="match status" value="1"/>
</dbReference>
<dbReference type="Gene3D" id="3.30.360.10">
    <property type="entry name" value="Dihydrodipicolinate Reductase, domain 2"/>
    <property type="match status" value="1"/>
</dbReference>
<dbReference type="Pfam" id="PF22725">
    <property type="entry name" value="GFO_IDH_MocA_C3"/>
    <property type="match status" value="1"/>
</dbReference>
<feature type="non-terminal residue" evidence="4">
    <location>
        <position position="195"/>
    </location>
</feature>
<dbReference type="Gene3D" id="3.40.50.720">
    <property type="entry name" value="NAD(P)-binding Rossmann-like Domain"/>
    <property type="match status" value="1"/>
</dbReference>
<dbReference type="AlphaFoldDB" id="A0A382K881"/>
<dbReference type="Pfam" id="PF01408">
    <property type="entry name" value="GFO_IDH_MocA"/>
    <property type="match status" value="1"/>
</dbReference>
<dbReference type="InterPro" id="IPR036291">
    <property type="entry name" value="NAD(P)-bd_dom_sf"/>
</dbReference>